<name>A0ABR1DR50_NECAM</name>
<evidence type="ECO:0000313" key="8">
    <source>
        <dbReference type="Proteomes" id="UP001303046"/>
    </source>
</evidence>
<dbReference type="InterPro" id="IPR029479">
    <property type="entry name" value="Nitroreductase"/>
</dbReference>
<comment type="caution">
    <text evidence="7">The sequence shown here is derived from an EMBL/GenBank/DDBJ whole genome shotgun (WGS) entry which is preliminary data.</text>
</comment>
<dbReference type="InterPro" id="IPR050627">
    <property type="entry name" value="Nitroreductase/BluB"/>
</dbReference>
<evidence type="ECO:0000256" key="2">
    <source>
        <dbReference type="ARBA" id="ARBA00022630"/>
    </source>
</evidence>
<evidence type="ECO:0000256" key="4">
    <source>
        <dbReference type="ARBA" id="ARBA00023002"/>
    </source>
</evidence>
<comment type="similarity">
    <text evidence="1">Belongs to the nitroreductase family.</text>
</comment>
<dbReference type="Proteomes" id="UP001303046">
    <property type="component" value="Unassembled WGS sequence"/>
</dbReference>
<dbReference type="PANTHER" id="PTHR23026">
    <property type="entry name" value="NADPH NITROREDUCTASE"/>
    <property type="match status" value="1"/>
</dbReference>
<keyword evidence="5" id="KW-1133">Transmembrane helix</keyword>
<dbReference type="InterPro" id="IPR000415">
    <property type="entry name" value="Nitroreductase-like"/>
</dbReference>
<dbReference type="Pfam" id="PF00881">
    <property type="entry name" value="Nitroreductase"/>
    <property type="match status" value="1"/>
</dbReference>
<accession>A0ABR1DR50</accession>
<organism evidence="7 8">
    <name type="scientific">Necator americanus</name>
    <name type="common">Human hookworm</name>
    <dbReference type="NCBI Taxonomy" id="51031"/>
    <lineage>
        <taxon>Eukaryota</taxon>
        <taxon>Metazoa</taxon>
        <taxon>Ecdysozoa</taxon>
        <taxon>Nematoda</taxon>
        <taxon>Chromadorea</taxon>
        <taxon>Rhabditida</taxon>
        <taxon>Rhabditina</taxon>
        <taxon>Rhabditomorpha</taxon>
        <taxon>Strongyloidea</taxon>
        <taxon>Ancylostomatidae</taxon>
        <taxon>Bunostominae</taxon>
        <taxon>Necator</taxon>
    </lineage>
</organism>
<gene>
    <name evidence="7" type="primary">Necator_chrIV.g17179</name>
    <name evidence="7" type="ORF">RB195_003881</name>
</gene>
<evidence type="ECO:0000256" key="1">
    <source>
        <dbReference type="ARBA" id="ARBA00007118"/>
    </source>
</evidence>
<feature type="transmembrane region" description="Helical" evidence="5">
    <location>
        <begin position="43"/>
        <end position="67"/>
    </location>
</feature>
<keyword evidence="2" id="KW-0285">Flavoprotein</keyword>
<dbReference type="SUPFAM" id="SSF55469">
    <property type="entry name" value="FMN-dependent nitroreductase-like"/>
    <property type="match status" value="1"/>
</dbReference>
<dbReference type="PANTHER" id="PTHR23026:SF90">
    <property type="entry name" value="IODOTYROSINE DEIODINASE 1"/>
    <property type="match status" value="1"/>
</dbReference>
<dbReference type="CDD" id="cd02144">
    <property type="entry name" value="iodotyrosine_dehalogenase"/>
    <property type="match status" value="1"/>
</dbReference>
<evidence type="ECO:0000313" key="7">
    <source>
        <dbReference type="EMBL" id="KAK6752733.1"/>
    </source>
</evidence>
<sequence length="330" mass="37672">MMQNWIYTLIFRESNHTGPLRLINANDFLGKLPLFWDARSSEALLNVVVSILVIAFISYQVLSLIFISNKNDDKDMFPANHARERKDKGCGDDSSIADLHKHMFKEKEVLYHIPYMHEREMLRASQHFYEQMKMRRSVRSFSSKRVPLKIVQNLIKTAGKGPSCSPSAGNAQPWKFCVVVSDVRKAEIRALIEADEKENHIRRHGEGSEWVMGVSQLEQTWTRPYLTDAPLLLIVCHEIFTTVENKEIRLFQYNELSTAISVGMLLSAIQYVGLSTVVTSPLNAGPQISRLLRRPQNECVMLLLPLGYAAADALVPDFKRKPVESITHLY</sequence>
<protein>
    <recommendedName>
        <fullName evidence="6">Nitroreductase domain-containing protein</fullName>
    </recommendedName>
</protein>
<evidence type="ECO:0000256" key="3">
    <source>
        <dbReference type="ARBA" id="ARBA00022643"/>
    </source>
</evidence>
<reference evidence="7 8" key="1">
    <citation type="submission" date="2023-08" db="EMBL/GenBank/DDBJ databases">
        <title>A Necator americanus chromosomal reference genome.</title>
        <authorList>
            <person name="Ilik V."/>
            <person name="Petrzelkova K.J."/>
            <person name="Pardy F."/>
            <person name="Fuh T."/>
            <person name="Niatou-Singa F.S."/>
            <person name="Gouil Q."/>
            <person name="Baker L."/>
            <person name="Ritchie M.E."/>
            <person name="Jex A.R."/>
            <person name="Gazzola D."/>
            <person name="Li H."/>
            <person name="Toshio Fujiwara R."/>
            <person name="Zhan B."/>
            <person name="Aroian R.V."/>
            <person name="Pafco B."/>
            <person name="Schwarz E.M."/>
        </authorList>
    </citation>
    <scope>NUCLEOTIDE SEQUENCE [LARGE SCALE GENOMIC DNA]</scope>
    <source>
        <strain evidence="7 8">Aroian</strain>
        <tissue evidence="7">Whole animal</tissue>
    </source>
</reference>
<keyword evidence="5" id="KW-0472">Membrane</keyword>
<feature type="domain" description="Nitroreductase" evidence="6">
    <location>
        <begin position="133"/>
        <end position="308"/>
    </location>
</feature>
<proteinExistence type="inferred from homology"/>
<keyword evidence="5" id="KW-0812">Transmembrane</keyword>
<keyword evidence="4" id="KW-0560">Oxidoreductase</keyword>
<dbReference type="Gene3D" id="3.40.109.10">
    <property type="entry name" value="NADH Oxidase"/>
    <property type="match status" value="1"/>
</dbReference>
<keyword evidence="8" id="KW-1185">Reference proteome</keyword>
<evidence type="ECO:0000259" key="6">
    <source>
        <dbReference type="Pfam" id="PF00881"/>
    </source>
</evidence>
<dbReference type="EMBL" id="JAVFWL010000004">
    <property type="protein sequence ID" value="KAK6752733.1"/>
    <property type="molecule type" value="Genomic_DNA"/>
</dbReference>
<keyword evidence="3" id="KW-0288">FMN</keyword>
<evidence type="ECO:0000256" key="5">
    <source>
        <dbReference type="SAM" id="Phobius"/>
    </source>
</evidence>